<dbReference type="EMBL" id="JBHULN010000004">
    <property type="protein sequence ID" value="MFD2570641.1"/>
    <property type="molecule type" value="Genomic_DNA"/>
</dbReference>
<evidence type="ECO:0000313" key="2">
    <source>
        <dbReference type="EMBL" id="MFD2570641.1"/>
    </source>
</evidence>
<keyword evidence="1" id="KW-0472">Membrane</keyword>
<organism evidence="2 3">
    <name type="scientific">Spirosoma soli</name>
    <dbReference type="NCBI Taxonomy" id="1770529"/>
    <lineage>
        <taxon>Bacteria</taxon>
        <taxon>Pseudomonadati</taxon>
        <taxon>Bacteroidota</taxon>
        <taxon>Cytophagia</taxon>
        <taxon>Cytophagales</taxon>
        <taxon>Cytophagaceae</taxon>
        <taxon>Spirosoma</taxon>
    </lineage>
</organism>
<keyword evidence="3" id="KW-1185">Reference proteome</keyword>
<dbReference type="Proteomes" id="UP001597469">
    <property type="component" value="Unassembled WGS sequence"/>
</dbReference>
<keyword evidence="1" id="KW-0812">Transmembrane</keyword>
<evidence type="ECO:0000313" key="3">
    <source>
        <dbReference type="Proteomes" id="UP001597469"/>
    </source>
</evidence>
<feature type="transmembrane region" description="Helical" evidence="1">
    <location>
        <begin position="76"/>
        <end position="104"/>
    </location>
</feature>
<feature type="transmembrane region" description="Helical" evidence="1">
    <location>
        <begin position="202"/>
        <end position="225"/>
    </location>
</feature>
<name>A0ABW5M2W5_9BACT</name>
<feature type="transmembrane region" description="Helical" evidence="1">
    <location>
        <begin position="167"/>
        <end position="190"/>
    </location>
</feature>
<feature type="transmembrane region" description="Helical" evidence="1">
    <location>
        <begin position="116"/>
        <end position="137"/>
    </location>
</feature>
<sequence length="228" mass="26005">MQILTPDLAAMSAPSQSYSQKNSWLFFSAITTLSALLIFASQYLLISDDLYYDALVNQLTVAQVEDFIDKSHQLTWLPYVLLPAINLVKFSALATCLSLGYYMLTNRWLFIPFFRIAIQAELVLLLPNVVKLLWFLLIQPDYNLTDLQYFYPLSLLNLLDPTDVSTWLLYPLQLINLFEVAYWIVLAYTVSRLVGWSVNRGLGMVAASYGTGLLLWVVFIMFLSISLS</sequence>
<comment type="caution">
    <text evidence="2">The sequence shown here is derived from an EMBL/GenBank/DDBJ whole genome shotgun (WGS) entry which is preliminary data.</text>
</comment>
<proteinExistence type="predicted"/>
<keyword evidence="1" id="KW-1133">Transmembrane helix</keyword>
<gene>
    <name evidence="2" type="ORF">ACFSUS_08360</name>
</gene>
<feature type="transmembrane region" description="Helical" evidence="1">
    <location>
        <begin position="24"/>
        <end position="46"/>
    </location>
</feature>
<protein>
    <recommendedName>
        <fullName evidence="4">Yip1 domain-containing protein</fullName>
    </recommendedName>
</protein>
<reference evidence="3" key="1">
    <citation type="journal article" date="2019" name="Int. J. Syst. Evol. Microbiol.">
        <title>The Global Catalogue of Microorganisms (GCM) 10K type strain sequencing project: providing services to taxonomists for standard genome sequencing and annotation.</title>
        <authorList>
            <consortium name="The Broad Institute Genomics Platform"/>
            <consortium name="The Broad Institute Genome Sequencing Center for Infectious Disease"/>
            <person name="Wu L."/>
            <person name="Ma J."/>
        </authorList>
    </citation>
    <scope>NUCLEOTIDE SEQUENCE [LARGE SCALE GENOMIC DNA]</scope>
    <source>
        <strain evidence="3">KCTC 42805</strain>
    </source>
</reference>
<evidence type="ECO:0008006" key="4">
    <source>
        <dbReference type="Google" id="ProtNLM"/>
    </source>
</evidence>
<evidence type="ECO:0000256" key="1">
    <source>
        <dbReference type="SAM" id="Phobius"/>
    </source>
</evidence>
<accession>A0ABW5M2W5</accession>